<dbReference type="HOGENOM" id="CLU_2703972_0_0_6"/>
<evidence type="ECO:0000313" key="1">
    <source>
        <dbReference type="EMBL" id="CBJ81218.1"/>
    </source>
</evidence>
<dbReference type="RefSeq" id="WP_012988544.1">
    <property type="nucleotide sequence ID" value="NC_013892.1"/>
</dbReference>
<dbReference type="STRING" id="406818.XBJ1_2092"/>
<evidence type="ECO:0000313" key="2">
    <source>
        <dbReference type="Proteomes" id="UP000002045"/>
    </source>
</evidence>
<dbReference type="PATRIC" id="fig|406818.4.peg.1890"/>
<dbReference type="Proteomes" id="UP000002045">
    <property type="component" value="Chromosome"/>
</dbReference>
<dbReference type="EMBL" id="FN667741">
    <property type="protein sequence ID" value="CBJ81218.1"/>
    <property type="molecule type" value="Genomic_DNA"/>
</dbReference>
<accession>D3V3A3</accession>
<dbReference type="KEGG" id="xbo:XBJ1_2092"/>
<organism evidence="1 2">
    <name type="scientific">Xenorhabdus bovienii (strain SS-2004)</name>
    <name type="common">Xenorhabdus nematophila subsp. bovienii</name>
    <dbReference type="NCBI Taxonomy" id="406818"/>
    <lineage>
        <taxon>Bacteria</taxon>
        <taxon>Pseudomonadati</taxon>
        <taxon>Pseudomonadota</taxon>
        <taxon>Gammaproteobacteria</taxon>
        <taxon>Enterobacterales</taxon>
        <taxon>Morganellaceae</taxon>
        <taxon>Xenorhabdus</taxon>
    </lineage>
</organism>
<dbReference type="InterPro" id="IPR036375">
    <property type="entry name" value="Hemopexin-like_dom_sf"/>
</dbReference>
<reference evidence="1" key="1">
    <citation type="journal article" date="2011" name="PLoS ONE">
        <title>The entomopathogenic bacterial endosymbionts xenorhabdus and photorhabdus: convergent lifestyles from divergent genomes.</title>
        <authorList>
            <person name="Chaston J.M."/>
            <person name="Suen G."/>
            <person name="Tucker S.L."/>
            <person name="Andersen A.W."/>
            <person name="Bhasin A."/>
            <person name="Bode E."/>
            <person name="Bode H.B."/>
            <person name="Brachmann A.O."/>
            <person name="Cowles C.E."/>
            <person name="Cowles K.N."/>
            <person name="Darby C."/>
            <person name="de Leon L."/>
            <person name="Drace K."/>
            <person name="Du Z."/>
            <person name="Givaudan A."/>
            <person name="Herbert Tran E.E."/>
            <person name="Jewell K.A."/>
            <person name="Knack J.J."/>
            <person name="Krasomil-Osterfeld K.C."/>
            <person name="Kukor R."/>
            <person name="Lanois A."/>
            <person name="Latreille P."/>
            <person name="Leimgruber N.K."/>
            <person name="Lipke C.M."/>
            <person name="Liu R."/>
            <person name="Lu X."/>
            <person name="Martens E.C."/>
            <person name="Marri P.R."/>
            <person name="Medigue C."/>
            <person name="Menard M.L."/>
            <person name="Miller N.M."/>
            <person name="Morales-Soto N."/>
            <person name="Norton S."/>
            <person name="Ogier J.C."/>
            <person name="Orchard S.S."/>
            <person name="Park D."/>
            <person name="Park Y."/>
            <person name="Qurollo B.A."/>
            <person name="Sugar D.R."/>
            <person name="Richards G.R."/>
            <person name="Rouy Z."/>
            <person name="Slominski B."/>
            <person name="Slominski K."/>
            <person name="Snyder H."/>
            <person name="Tjaden B.C."/>
            <person name="van der Hoeven R."/>
            <person name="Welch R.D."/>
            <person name="Wheeler C."/>
            <person name="Xiang B."/>
            <person name="Barbazuk B."/>
            <person name="Gaudriault S."/>
            <person name="Goodner B."/>
            <person name="Slater S.C."/>
            <person name="Forst S."/>
            <person name="Goldman B.S."/>
            <person name="Goodrich-Blair H."/>
        </authorList>
    </citation>
    <scope>NUCLEOTIDE SEQUENCE [LARGE SCALE GENOMIC DNA]</scope>
    <source>
        <strain evidence="1">SS-2004</strain>
    </source>
</reference>
<gene>
    <name evidence="1" type="ordered locus">XBJ1_2092</name>
</gene>
<dbReference type="SUPFAM" id="SSF50923">
    <property type="entry name" value="Hemopexin-like domain"/>
    <property type="match status" value="1"/>
</dbReference>
<protein>
    <submittedName>
        <fullName evidence="1">Uncharacterized protein</fullName>
    </submittedName>
</protein>
<proteinExistence type="predicted"/>
<dbReference type="AlphaFoldDB" id="D3V3A3"/>
<name>D3V3A3_XENBS</name>
<sequence length="73" mass="8428">MNSNVYLLLNADNTRYNEILKSADIAYPQPISNDWPDLPIEFQINIDDVINLNGYLYFFKGSQYVKFGHVLNG</sequence>
<dbReference type="Gene3D" id="2.110.10.10">
    <property type="entry name" value="Hemopexin-like domain"/>
    <property type="match status" value="1"/>
</dbReference>